<evidence type="ECO:0000313" key="6">
    <source>
        <dbReference type="Proteomes" id="UP001143304"/>
    </source>
</evidence>
<dbReference type="SUPFAM" id="SSF46689">
    <property type="entry name" value="Homeodomain-like"/>
    <property type="match status" value="1"/>
</dbReference>
<comment type="caution">
    <text evidence="5">The sequence shown here is derived from an EMBL/GenBank/DDBJ whole genome shotgun (WGS) entry which is preliminary data.</text>
</comment>
<dbReference type="InterPro" id="IPR036271">
    <property type="entry name" value="Tet_transcr_reg_TetR-rel_C_sf"/>
</dbReference>
<gene>
    <name evidence="5" type="ORF">EYC82_07060</name>
</gene>
<dbReference type="Gene3D" id="1.10.357.10">
    <property type="entry name" value="Tetracycline Repressor, domain 2"/>
    <property type="match status" value="1"/>
</dbReference>
<evidence type="ECO:0000259" key="4">
    <source>
        <dbReference type="Pfam" id="PF02909"/>
    </source>
</evidence>
<feature type="domain" description="Tetracycline repressor TetR C-terminal" evidence="4">
    <location>
        <begin position="107"/>
        <end position="236"/>
    </location>
</feature>
<feature type="region of interest" description="Disordered" evidence="3">
    <location>
        <begin position="194"/>
        <end position="219"/>
    </location>
</feature>
<accession>A0ABT3T4A0</accession>
<proteinExistence type="predicted"/>
<protein>
    <recommendedName>
        <fullName evidence="4">Tetracycline repressor TetR C-terminal domain-containing protein</fullName>
    </recommendedName>
</protein>
<dbReference type="SUPFAM" id="SSF48498">
    <property type="entry name" value="Tetracyclin repressor-like, C-terminal domain"/>
    <property type="match status" value="1"/>
</dbReference>
<evidence type="ECO:0000256" key="2">
    <source>
        <dbReference type="ARBA" id="ARBA00023163"/>
    </source>
</evidence>
<dbReference type="Gene3D" id="1.10.10.60">
    <property type="entry name" value="Homeodomain-like"/>
    <property type="match status" value="1"/>
</dbReference>
<dbReference type="Proteomes" id="UP001143304">
    <property type="component" value="Unassembled WGS sequence"/>
</dbReference>
<evidence type="ECO:0000256" key="1">
    <source>
        <dbReference type="ARBA" id="ARBA00023015"/>
    </source>
</evidence>
<dbReference type="Pfam" id="PF02909">
    <property type="entry name" value="TetR_C_1"/>
    <property type="match status" value="1"/>
</dbReference>
<evidence type="ECO:0000313" key="5">
    <source>
        <dbReference type="EMBL" id="MCX2977112.1"/>
    </source>
</evidence>
<dbReference type="EMBL" id="SHNO01000001">
    <property type="protein sequence ID" value="MCX2977112.1"/>
    <property type="molecule type" value="Genomic_DNA"/>
</dbReference>
<organism evidence="5 6">
    <name type="scientific">Candidatus Marimicrobium litorale</name>
    <dbReference type="NCBI Taxonomy" id="2518991"/>
    <lineage>
        <taxon>Bacteria</taxon>
        <taxon>Pseudomonadati</taxon>
        <taxon>Pseudomonadota</taxon>
        <taxon>Gammaproteobacteria</taxon>
        <taxon>Cellvibrionales</taxon>
        <taxon>Halieaceae</taxon>
        <taxon>Marimicrobium</taxon>
    </lineage>
</organism>
<sequence>MRFSNRADAFAPLRRRFHSVESASADNRNSGSVSNMAKPLLATENIYDTALHLLEVDGVGGLSARNLAAALKCSTRTLYQQVGKRETLISALVAHYFASVKLSFREEANWQDSARSWASNLRSALLAHPNLSQLMSGEHRAPVADYVNQLLKVLVAEGFDETMALRSCRVLANIAISLSLSEIIAPIETDRHAERHQQGTHCKDPMVTSKGKNHRRGNPPEVFENAINWVIAGIEAERLRPLPNS</sequence>
<keyword evidence="1" id="KW-0805">Transcription regulation</keyword>
<keyword evidence="2" id="KW-0804">Transcription</keyword>
<name>A0ABT3T4A0_9GAMM</name>
<keyword evidence="6" id="KW-1185">Reference proteome</keyword>
<evidence type="ECO:0000256" key="3">
    <source>
        <dbReference type="SAM" id="MobiDB-lite"/>
    </source>
</evidence>
<reference evidence="5" key="1">
    <citation type="submission" date="2019-02" db="EMBL/GenBank/DDBJ databases">
        <authorList>
            <person name="Li S.-H."/>
        </authorList>
    </citation>
    <scope>NUCLEOTIDE SEQUENCE</scope>
    <source>
        <strain evidence="5">IMCC11814</strain>
    </source>
</reference>
<feature type="compositionally biased region" description="Basic and acidic residues" evidence="3">
    <location>
        <begin position="194"/>
        <end position="204"/>
    </location>
</feature>
<dbReference type="InterPro" id="IPR009057">
    <property type="entry name" value="Homeodomain-like_sf"/>
</dbReference>
<dbReference type="InterPro" id="IPR004111">
    <property type="entry name" value="Repressor_TetR_C"/>
</dbReference>